<reference evidence="2" key="1">
    <citation type="submission" date="2016-11" db="EMBL/GenBank/DDBJ databases">
        <authorList>
            <person name="Varghese N."/>
            <person name="Submissions S."/>
        </authorList>
    </citation>
    <scope>NUCLEOTIDE SEQUENCE [LARGE SCALE GENOMIC DNA]</scope>
    <source>
        <strain evidence="2">DSM 18016</strain>
    </source>
</reference>
<evidence type="ECO:0000313" key="2">
    <source>
        <dbReference type="Proteomes" id="UP000184498"/>
    </source>
</evidence>
<proteinExistence type="predicted"/>
<dbReference type="EMBL" id="FRAM01000001">
    <property type="protein sequence ID" value="SHK02829.1"/>
    <property type="molecule type" value="Genomic_DNA"/>
</dbReference>
<organism evidence="1 2">
    <name type="scientific">Epilithonimonas mollis</name>
    <dbReference type="NCBI Taxonomy" id="216903"/>
    <lineage>
        <taxon>Bacteria</taxon>
        <taxon>Pseudomonadati</taxon>
        <taxon>Bacteroidota</taxon>
        <taxon>Flavobacteriia</taxon>
        <taxon>Flavobacteriales</taxon>
        <taxon>Weeksellaceae</taxon>
        <taxon>Chryseobacterium group</taxon>
        <taxon>Epilithonimonas</taxon>
    </lineage>
</organism>
<gene>
    <name evidence="1" type="ORF">SAMN05444371_0857</name>
</gene>
<dbReference type="AlphaFoldDB" id="A0A1M6P4D1"/>
<evidence type="ECO:0000313" key="1">
    <source>
        <dbReference type="EMBL" id="SHK02829.1"/>
    </source>
</evidence>
<name>A0A1M6P4D1_9FLAO</name>
<sequence length="47" mass="5691">MTDFSFLFKKNRLVERNETVKYIIYLISFLYKISNVISSHRICTQDD</sequence>
<accession>A0A1M6P4D1</accession>
<protein>
    <submittedName>
        <fullName evidence="1">Uncharacterized protein</fullName>
    </submittedName>
</protein>
<dbReference type="Proteomes" id="UP000184498">
    <property type="component" value="Unassembled WGS sequence"/>
</dbReference>
<keyword evidence="2" id="KW-1185">Reference proteome</keyword>